<keyword evidence="2 3" id="KW-0560">Oxidoreductase</keyword>
<protein>
    <submittedName>
        <fullName evidence="3">Putative NAD(P)H nitroreductase YodC</fullName>
        <ecNumber evidence="3">1.-.-.-</ecNumber>
    </submittedName>
</protein>
<dbReference type="EMBL" id="AP017312">
    <property type="protein sequence ID" value="BAU29789.1"/>
    <property type="molecule type" value="Genomic_DNA"/>
</dbReference>
<dbReference type="InterPro" id="IPR000415">
    <property type="entry name" value="Nitroreductase-like"/>
</dbReference>
<dbReference type="GO" id="GO:0016491">
    <property type="term" value="F:oxidoreductase activity"/>
    <property type="evidence" value="ECO:0007669"/>
    <property type="project" value="UniProtKB-KW"/>
</dbReference>
<dbReference type="RefSeq" id="WP_096467437.1">
    <property type="nucleotide sequence ID" value="NZ_QJSZ01000006.1"/>
</dbReference>
<dbReference type="Pfam" id="PF00881">
    <property type="entry name" value="Nitroreductase"/>
    <property type="match status" value="1"/>
</dbReference>
<reference evidence="3 4" key="1">
    <citation type="submission" date="2015-12" db="EMBL/GenBank/DDBJ databases">
        <title>Genome sequence of Aneurinibacillus soli.</title>
        <authorList>
            <person name="Lee J.S."/>
            <person name="Lee K.C."/>
            <person name="Kim K.K."/>
            <person name="Lee B.W."/>
        </authorList>
    </citation>
    <scope>NUCLEOTIDE SEQUENCE [LARGE SCALE GENOMIC DNA]</scope>
    <source>
        <strain evidence="3 4">CB4</strain>
    </source>
</reference>
<dbReference type="Proteomes" id="UP000217696">
    <property type="component" value="Chromosome"/>
</dbReference>
<evidence type="ECO:0000313" key="3">
    <source>
        <dbReference type="EMBL" id="BAU29789.1"/>
    </source>
</evidence>
<dbReference type="AlphaFoldDB" id="A0A0U5BGG7"/>
<dbReference type="KEGG" id="asoc:CB4_04026"/>
<dbReference type="EC" id="1.-.-.-" evidence="3"/>
<keyword evidence="4" id="KW-1185">Reference proteome</keyword>
<sequence length="208" mass="23469">MSVREILEKRRSVRHYDSNYKVSSEMLASLIESASKSPNGNNIQATRYLIIDDPHLRDLLLPIAFNQQQVTEASALIVVLGDYQAFEKENIINIHEEGFQKGFFDASLRDYLASAAINYYANKSKEDLTIELTRDASLASMSLLLLANEAGLETITMSGYDSEQLKSTLHISERYLDVMLIAIGKGIKDGHKTVRHDVNKVIYKNKIQ</sequence>
<gene>
    <name evidence="3" type="primary">yodC_2</name>
    <name evidence="3" type="ORF">CB4_04026</name>
</gene>
<dbReference type="InterPro" id="IPR029479">
    <property type="entry name" value="Nitroreductase"/>
</dbReference>
<proteinExistence type="inferred from homology"/>
<evidence type="ECO:0000256" key="2">
    <source>
        <dbReference type="ARBA" id="ARBA00023002"/>
    </source>
</evidence>
<organism evidence="3 4">
    <name type="scientific">Aneurinibacillus soli</name>
    <dbReference type="NCBI Taxonomy" id="1500254"/>
    <lineage>
        <taxon>Bacteria</taxon>
        <taxon>Bacillati</taxon>
        <taxon>Bacillota</taxon>
        <taxon>Bacilli</taxon>
        <taxon>Bacillales</taxon>
        <taxon>Paenibacillaceae</taxon>
        <taxon>Aneurinibacillus group</taxon>
        <taxon>Aneurinibacillus</taxon>
    </lineage>
</organism>
<evidence type="ECO:0000313" key="4">
    <source>
        <dbReference type="Proteomes" id="UP000217696"/>
    </source>
</evidence>
<dbReference type="SUPFAM" id="SSF55469">
    <property type="entry name" value="FMN-dependent nitroreductase-like"/>
    <property type="match status" value="1"/>
</dbReference>
<comment type="similarity">
    <text evidence="1">Belongs to the nitroreductase family.</text>
</comment>
<dbReference type="Gene3D" id="3.40.109.10">
    <property type="entry name" value="NADH Oxidase"/>
    <property type="match status" value="1"/>
</dbReference>
<accession>A0A0U5BGG7</accession>
<dbReference type="OrthoDB" id="9812105at2"/>
<evidence type="ECO:0000256" key="1">
    <source>
        <dbReference type="ARBA" id="ARBA00007118"/>
    </source>
</evidence>
<name>A0A0U5BGG7_9BACL</name>
<dbReference type="PANTHER" id="PTHR43673">
    <property type="entry name" value="NAD(P)H NITROREDUCTASE YDGI-RELATED"/>
    <property type="match status" value="1"/>
</dbReference>